<evidence type="ECO:0000313" key="8">
    <source>
        <dbReference type="Proteomes" id="UP000245921"/>
    </source>
</evidence>
<dbReference type="InterPro" id="IPR007373">
    <property type="entry name" value="Thiamin_PyroPKinase_B1-bd"/>
</dbReference>
<dbReference type="GO" id="GO:0004788">
    <property type="term" value="F:thiamine diphosphokinase activity"/>
    <property type="evidence" value="ECO:0007669"/>
    <property type="project" value="UniProtKB-UniRule"/>
</dbReference>
<dbReference type="PANTHER" id="PTHR41299:SF1">
    <property type="entry name" value="THIAMINE PYROPHOSPHOKINASE"/>
    <property type="match status" value="1"/>
</dbReference>
<dbReference type="GO" id="GO:0009229">
    <property type="term" value="P:thiamine diphosphate biosynthetic process"/>
    <property type="evidence" value="ECO:0007669"/>
    <property type="project" value="InterPro"/>
</dbReference>
<evidence type="ECO:0000256" key="5">
    <source>
        <dbReference type="NCBIfam" id="TIGR01378"/>
    </source>
</evidence>
<dbReference type="InterPro" id="IPR007371">
    <property type="entry name" value="TPK_catalytic"/>
</dbReference>
<organism evidence="7 8">
    <name type="scientific">Oceanotoga teriensis</name>
    <dbReference type="NCBI Taxonomy" id="515440"/>
    <lineage>
        <taxon>Bacteria</taxon>
        <taxon>Thermotogati</taxon>
        <taxon>Thermotogota</taxon>
        <taxon>Thermotogae</taxon>
        <taxon>Petrotogales</taxon>
        <taxon>Petrotogaceae</taxon>
        <taxon>Oceanotoga</taxon>
    </lineage>
</organism>
<reference evidence="7 8" key="1">
    <citation type="submission" date="2018-05" db="EMBL/GenBank/DDBJ databases">
        <title>Genomic Encyclopedia of Type Strains, Phase IV (KMG-IV): sequencing the most valuable type-strain genomes for metagenomic binning, comparative biology and taxonomic classification.</title>
        <authorList>
            <person name="Goeker M."/>
        </authorList>
    </citation>
    <scope>NUCLEOTIDE SEQUENCE [LARGE SCALE GENOMIC DNA]</scope>
    <source>
        <strain evidence="7 8">DSM 24906</strain>
    </source>
</reference>
<dbReference type="GO" id="GO:0030975">
    <property type="term" value="F:thiamine binding"/>
    <property type="evidence" value="ECO:0007669"/>
    <property type="project" value="InterPro"/>
</dbReference>
<dbReference type="Pfam" id="PF04263">
    <property type="entry name" value="TPK_catalytic"/>
    <property type="match status" value="1"/>
</dbReference>
<gene>
    <name evidence="7" type="ORF">C7380_10265</name>
</gene>
<proteinExistence type="predicted"/>
<dbReference type="InterPro" id="IPR036759">
    <property type="entry name" value="TPK_catalytic_sf"/>
</dbReference>
<dbReference type="SUPFAM" id="SSF63999">
    <property type="entry name" value="Thiamin pyrophosphokinase, catalytic domain"/>
    <property type="match status" value="1"/>
</dbReference>
<dbReference type="InterPro" id="IPR006282">
    <property type="entry name" value="Thi_PPkinase"/>
</dbReference>
<dbReference type="Pfam" id="PF04265">
    <property type="entry name" value="TPK_B1_binding"/>
    <property type="match status" value="1"/>
</dbReference>
<dbReference type="SUPFAM" id="SSF63862">
    <property type="entry name" value="Thiamin pyrophosphokinase, substrate-binding domain"/>
    <property type="match status" value="1"/>
</dbReference>
<dbReference type="InterPro" id="IPR053149">
    <property type="entry name" value="TPK"/>
</dbReference>
<dbReference type="EC" id="2.7.6.2" evidence="5"/>
<dbReference type="AlphaFoldDB" id="A0AA45C8M8"/>
<evidence type="ECO:0000256" key="1">
    <source>
        <dbReference type="ARBA" id="ARBA00022679"/>
    </source>
</evidence>
<keyword evidence="4" id="KW-0067">ATP-binding</keyword>
<keyword evidence="3" id="KW-0418">Kinase</keyword>
<dbReference type="NCBIfam" id="TIGR01378">
    <property type="entry name" value="thi_PPkinase"/>
    <property type="match status" value="1"/>
</dbReference>
<evidence type="ECO:0000259" key="6">
    <source>
        <dbReference type="SMART" id="SM00983"/>
    </source>
</evidence>
<dbReference type="EMBL" id="QGGI01000002">
    <property type="protein sequence ID" value="PWJ96156.1"/>
    <property type="molecule type" value="Genomic_DNA"/>
</dbReference>
<evidence type="ECO:0000256" key="4">
    <source>
        <dbReference type="ARBA" id="ARBA00022840"/>
    </source>
</evidence>
<dbReference type="Proteomes" id="UP000245921">
    <property type="component" value="Unassembled WGS sequence"/>
</dbReference>
<dbReference type="GO" id="GO:0005524">
    <property type="term" value="F:ATP binding"/>
    <property type="evidence" value="ECO:0007669"/>
    <property type="project" value="UniProtKB-KW"/>
</dbReference>
<dbReference type="SMART" id="SM00983">
    <property type="entry name" value="TPK_B1_binding"/>
    <property type="match status" value="1"/>
</dbReference>
<dbReference type="PANTHER" id="PTHR41299">
    <property type="entry name" value="THIAMINE PYROPHOSPHOKINASE"/>
    <property type="match status" value="1"/>
</dbReference>
<dbReference type="Gene3D" id="3.40.50.10240">
    <property type="entry name" value="Thiamin pyrophosphokinase, catalytic domain"/>
    <property type="match status" value="1"/>
</dbReference>
<keyword evidence="1" id="KW-0808">Transferase</keyword>
<evidence type="ECO:0000313" key="7">
    <source>
        <dbReference type="EMBL" id="PWJ96156.1"/>
    </source>
</evidence>
<feature type="domain" description="Thiamin pyrophosphokinase thiamin-binding" evidence="6">
    <location>
        <begin position="141"/>
        <end position="206"/>
    </location>
</feature>
<accession>A0AA45C8M8</accession>
<dbReference type="GO" id="GO:0016301">
    <property type="term" value="F:kinase activity"/>
    <property type="evidence" value="ECO:0007669"/>
    <property type="project" value="UniProtKB-KW"/>
</dbReference>
<evidence type="ECO:0000256" key="2">
    <source>
        <dbReference type="ARBA" id="ARBA00022741"/>
    </source>
</evidence>
<keyword evidence="8" id="KW-1185">Reference proteome</keyword>
<dbReference type="InterPro" id="IPR036371">
    <property type="entry name" value="TPK_B1-bd_sf"/>
</dbReference>
<evidence type="ECO:0000256" key="3">
    <source>
        <dbReference type="ARBA" id="ARBA00022777"/>
    </source>
</evidence>
<dbReference type="RefSeq" id="WP_109603779.1">
    <property type="nucleotide sequence ID" value="NZ_QGGI01000002.1"/>
</dbReference>
<name>A0AA45C8M8_9BACT</name>
<protein>
    <recommendedName>
        <fullName evidence="5">Thiamine diphosphokinase</fullName>
        <ecNumber evidence="5">2.7.6.2</ecNumber>
    </recommendedName>
</protein>
<keyword evidence="2" id="KW-0547">Nucleotide-binding</keyword>
<dbReference type="CDD" id="cd07995">
    <property type="entry name" value="TPK"/>
    <property type="match status" value="1"/>
</dbReference>
<comment type="caution">
    <text evidence="7">The sequence shown here is derived from an EMBL/GenBank/DDBJ whole genome shotgun (WGS) entry which is preliminary data.</text>
</comment>
<sequence>MKQIIYIISGGNNYSSDDFYLKNIKKANINIACDSGIKIYKKMNFIPDYLIGDMDSAKTEDIEWAKKNKVKILKYPSEKDEIDTELALILANDLRIKDVVLSNVTGTRIDQTIASIYLIAKYDNLNAIIREENIEIGIIKSKKTLKAIKGETWSIIQIGGKVEGISLVGFKYKLKDYNLDEYTPLGISNEAISDEVEIELKTGNIAYIRTIGKKA</sequence>
<dbReference type="GO" id="GO:0006772">
    <property type="term" value="P:thiamine metabolic process"/>
    <property type="evidence" value="ECO:0007669"/>
    <property type="project" value="UniProtKB-UniRule"/>
</dbReference>